<keyword evidence="2" id="KW-1185">Reference proteome</keyword>
<accession>A0A1M6QGK3</accession>
<name>A0A1M6QGK3_REIAG</name>
<evidence type="ECO:0008006" key="3">
    <source>
        <dbReference type="Google" id="ProtNLM"/>
    </source>
</evidence>
<dbReference type="AlphaFoldDB" id="A0A1M6QGK3"/>
<dbReference type="RefSeq" id="WP_073122393.1">
    <property type="nucleotide sequence ID" value="NZ_FRAA01000003.1"/>
</dbReference>
<evidence type="ECO:0000313" key="1">
    <source>
        <dbReference type="EMBL" id="SHK19308.1"/>
    </source>
</evidence>
<evidence type="ECO:0000313" key="2">
    <source>
        <dbReference type="Proteomes" id="UP000184474"/>
    </source>
</evidence>
<organism evidence="1 2">
    <name type="scientific">Reichenbachiella agariperforans</name>
    <dbReference type="NCBI Taxonomy" id="156994"/>
    <lineage>
        <taxon>Bacteria</taxon>
        <taxon>Pseudomonadati</taxon>
        <taxon>Bacteroidota</taxon>
        <taxon>Cytophagia</taxon>
        <taxon>Cytophagales</taxon>
        <taxon>Reichenbachiellaceae</taxon>
        <taxon>Reichenbachiella</taxon>
    </lineage>
</organism>
<dbReference type="STRING" id="156994.SAMN04488028_103317"/>
<proteinExistence type="predicted"/>
<dbReference type="Proteomes" id="UP000184474">
    <property type="component" value="Unassembled WGS sequence"/>
</dbReference>
<gene>
    <name evidence="1" type="ORF">SAMN04488028_103317</name>
</gene>
<dbReference type="EMBL" id="FRAA01000003">
    <property type="protein sequence ID" value="SHK19308.1"/>
    <property type="molecule type" value="Genomic_DNA"/>
</dbReference>
<protein>
    <recommendedName>
        <fullName evidence="3">DUF3841 domain-containing protein</fullName>
    </recommendedName>
</protein>
<sequence length="202" mass="24837">MKKLRHSHRIIKQIERSIPEDSTLDLAFLKKESYFNFQIEDWYGDNIGQHKKLRKTIIRELLEIKNSWQQTLNNELNEPYYLAIWLYEPRILKSEVVCAIGDKITYYEDEAFLSSKKPNRIHTNQYGQFENQLNTLKWTRKVDIEPYYEWEMNWPVERYANPKEFYKDQRLYNRIRKMEFHVVEKDEEKIYFNPEGDIWIGK</sequence>
<reference evidence="2" key="1">
    <citation type="submission" date="2016-11" db="EMBL/GenBank/DDBJ databases">
        <authorList>
            <person name="Varghese N."/>
            <person name="Submissions S."/>
        </authorList>
    </citation>
    <scope>NUCLEOTIDE SEQUENCE [LARGE SCALE GENOMIC DNA]</scope>
    <source>
        <strain evidence="2">DSM 26134</strain>
    </source>
</reference>